<dbReference type="OrthoDB" id="651281at2"/>
<dbReference type="GO" id="GO:0004112">
    <property type="term" value="F:cyclic-nucleotide phosphodiesterase activity"/>
    <property type="evidence" value="ECO:0007669"/>
    <property type="project" value="InterPro"/>
</dbReference>
<dbReference type="KEGG" id="npz:ACX27_12330"/>
<organism evidence="6 7">
    <name type="scientific">Nostoc piscinale CENA21</name>
    <dbReference type="NCBI Taxonomy" id="224013"/>
    <lineage>
        <taxon>Bacteria</taxon>
        <taxon>Bacillati</taxon>
        <taxon>Cyanobacteriota</taxon>
        <taxon>Cyanophyceae</taxon>
        <taxon>Nostocales</taxon>
        <taxon>Nostocaceae</taxon>
        <taxon>Nostoc</taxon>
    </lineage>
</organism>
<evidence type="ECO:0000259" key="5">
    <source>
        <dbReference type="Pfam" id="PF00149"/>
    </source>
</evidence>
<gene>
    <name evidence="6" type="ORF">ACX27_12330</name>
</gene>
<dbReference type="NCBIfam" id="NF008359">
    <property type="entry name" value="PRK11148.1"/>
    <property type="match status" value="1"/>
</dbReference>
<dbReference type="RefSeq" id="WP_062298310.1">
    <property type="nucleotide sequence ID" value="NZ_CP012036.1"/>
</dbReference>
<comment type="similarity">
    <text evidence="4">Belongs to the cyclic nucleotide phosphodiesterase class-III family.</text>
</comment>
<evidence type="ECO:0000256" key="4">
    <source>
        <dbReference type="ARBA" id="ARBA00025742"/>
    </source>
</evidence>
<proteinExistence type="inferred from homology"/>
<dbReference type="AlphaFoldDB" id="A0A0M4U178"/>
<protein>
    <submittedName>
        <fullName evidence="6">3',5'-cyclic-nucleotide phosphodiesterase</fullName>
    </submittedName>
</protein>
<accession>A0A0M4U178</accession>
<name>A0A0M4U178_9NOSO</name>
<dbReference type="InterPro" id="IPR004843">
    <property type="entry name" value="Calcineurin-like_PHP"/>
</dbReference>
<evidence type="ECO:0000313" key="7">
    <source>
        <dbReference type="Proteomes" id="UP000062645"/>
    </source>
</evidence>
<dbReference type="CDD" id="cd07402">
    <property type="entry name" value="MPP_GpdQ"/>
    <property type="match status" value="1"/>
</dbReference>
<dbReference type="InterPro" id="IPR050884">
    <property type="entry name" value="CNP_phosphodiesterase-III"/>
</dbReference>
<dbReference type="GO" id="GO:0046872">
    <property type="term" value="F:metal ion binding"/>
    <property type="evidence" value="ECO:0007669"/>
    <property type="project" value="UniProtKB-KW"/>
</dbReference>
<feature type="domain" description="Calcineurin-like phosphoesterase" evidence="5">
    <location>
        <begin position="8"/>
        <end position="197"/>
    </location>
</feature>
<dbReference type="InterPro" id="IPR029052">
    <property type="entry name" value="Metallo-depent_PP-like"/>
</dbReference>
<keyword evidence="3" id="KW-0408">Iron</keyword>
<evidence type="ECO:0000256" key="2">
    <source>
        <dbReference type="ARBA" id="ARBA00022801"/>
    </source>
</evidence>
<reference evidence="6 7" key="2">
    <citation type="journal article" date="2016" name="Genome Announc.">
        <title>Draft Genome Sequence of the N2-Fixing Cyanobacterium Nostoc piscinale CENA21, Isolated from the Brazilian Amazon Floodplain.</title>
        <authorList>
            <person name="Leao T."/>
            <person name="Guimaraes P.I."/>
            <person name="de Melo A.G."/>
            <person name="Ramos R.T."/>
            <person name="Leao P.N."/>
            <person name="Silva A."/>
            <person name="Fiore M.F."/>
            <person name="Schneider M.P."/>
        </authorList>
    </citation>
    <scope>NUCLEOTIDE SEQUENCE [LARGE SCALE GENOMIC DNA]</scope>
    <source>
        <strain evidence="6 7">CENA21</strain>
    </source>
</reference>
<dbReference type="InterPro" id="IPR026575">
    <property type="entry name" value="GpdQ/CpdA-like"/>
</dbReference>
<keyword evidence="1" id="KW-0479">Metal-binding</keyword>
<dbReference type="Gene3D" id="3.60.21.10">
    <property type="match status" value="1"/>
</dbReference>
<dbReference type="Pfam" id="PF00149">
    <property type="entry name" value="Metallophos"/>
    <property type="match status" value="1"/>
</dbReference>
<dbReference type="PANTHER" id="PTHR42988">
    <property type="entry name" value="PHOSPHOHYDROLASE"/>
    <property type="match status" value="1"/>
</dbReference>
<dbReference type="STRING" id="224013.ACX27_12330"/>
<sequence>MNYIPPLSIAQVTDIHLFASENHQLLGMPTIESFKVVLERLQELKSEIDLLLLTGDLSGDGTSESYEHLQNLVNQLAIPTYWLPGNHDCAIAMNEILNLKMISRRKSFQRGNWNFILLNSTVPECVHGHLSFNTLSWLESELTKLGDKPTLIALHHPPFLINSVWLDSSSLQNPEEFFAVIDRHPQVKLVLCGHIHQQFQHQRRNVGYLGTPSTCIQFRSNSPTFAIDEKAPGFRLLKLYPSGVWETSVERVPYFHPLELAATGY</sequence>
<dbReference type="PANTHER" id="PTHR42988:SF2">
    <property type="entry name" value="CYCLIC NUCLEOTIDE PHOSPHODIESTERASE CBUA0032-RELATED"/>
    <property type="match status" value="1"/>
</dbReference>
<evidence type="ECO:0000313" key="6">
    <source>
        <dbReference type="EMBL" id="ALF56364.1"/>
    </source>
</evidence>
<evidence type="ECO:0000256" key="1">
    <source>
        <dbReference type="ARBA" id="ARBA00022723"/>
    </source>
</evidence>
<reference evidence="7" key="1">
    <citation type="submission" date="2015-07" db="EMBL/GenBank/DDBJ databases">
        <title>Genome Of Nitrogen-Fixing Cyanobacterium Nostoc piscinale CENA21 From Solimoes/Amazon River Floodplain Sediments And Comparative Genomics To Uncover Biosynthetic Natural Products Potential.</title>
        <authorList>
            <person name="Leao T.F."/>
            <person name="Leao P.N."/>
            <person name="Guimaraes P.I."/>
            <person name="de Melo A.G.C."/>
            <person name="Ramos R.T.J."/>
            <person name="Silva A."/>
            <person name="Fiore M.F."/>
            <person name="Schneider M.P.C."/>
        </authorList>
    </citation>
    <scope>NUCLEOTIDE SEQUENCE [LARGE SCALE GENOMIC DNA]</scope>
    <source>
        <strain evidence="7">CENA21</strain>
    </source>
</reference>
<dbReference type="SUPFAM" id="SSF56300">
    <property type="entry name" value="Metallo-dependent phosphatases"/>
    <property type="match status" value="1"/>
</dbReference>
<dbReference type="Proteomes" id="UP000062645">
    <property type="component" value="Chromosome"/>
</dbReference>
<dbReference type="EMBL" id="CP012036">
    <property type="protein sequence ID" value="ALF56364.1"/>
    <property type="molecule type" value="Genomic_DNA"/>
</dbReference>
<dbReference type="PATRIC" id="fig|224013.5.peg.2988"/>
<evidence type="ECO:0000256" key="3">
    <source>
        <dbReference type="ARBA" id="ARBA00023004"/>
    </source>
</evidence>
<keyword evidence="2" id="KW-0378">Hydrolase</keyword>
<keyword evidence="7" id="KW-1185">Reference proteome</keyword>